<accession>A0A1I1ZKE0</accession>
<dbReference type="EMBL" id="FOMW01000006">
    <property type="protein sequence ID" value="SFE32167.1"/>
    <property type="molecule type" value="Genomic_DNA"/>
</dbReference>
<organism evidence="2 3">
    <name type="scientific">Sulfitobacter brevis</name>
    <dbReference type="NCBI Taxonomy" id="74348"/>
    <lineage>
        <taxon>Bacteria</taxon>
        <taxon>Pseudomonadati</taxon>
        <taxon>Pseudomonadota</taxon>
        <taxon>Alphaproteobacteria</taxon>
        <taxon>Rhodobacterales</taxon>
        <taxon>Roseobacteraceae</taxon>
        <taxon>Sulfitobacter</taxon>
    </lineage>
</organism>
<dbReference type="Proteomes" id="UP000198977">
    <property type="component" value="Unassembled WGS sequence"/>
</dbReference>
<gene>
    <name evidence="2" type="ORF">SAMN04488523_106178</name>
</gene>
<dbReference type="AlphaFoldDB" id="A0A1I1ZKE0"/>
<keyword evidence="1" id="KW-0175">Coiled coil</keyword>
<name>A0A1I1ZKE0_9RHOB</name>
<keyword evidence="3" id="KW-1185">Reference proteome</keyword>
<sequence>MITTEQEIAASEELLSSLKSAIGDLRREIEGLKSQAQSGEEITETATSKAVGKIAGMVGTCIKVENYLNECRNRQAGIARGGYALDLEQARTEIGCKLDKLRCSLYPK</sequence>
<feature type="coiled-coil region" evidence="1">
    <location>
        <begin position="8"/>
        <end position="42"/>
    </location>
</feature>
<evidence type="ECO:0000313" key="3">
    <source>
        <dbReference type="Proteomes" id="UP000198977"/>
    </source>
</evidence>
<reference evidence="2 3" key="1">
    <citation type="submission" date="2016-10" db="EMBL/GenBank/DDBJ databases">
        <authorList>
            <person name="de Groot N.N."/>
        </authorList>
    </citation>
    <scope>NUCLEOTIDE SEQUENCE [LARGE SCALE GENOMIC DNA]</scope>
    <source>
        <strain evidence="2 3">DSM 11443</strain>
    </source>
</reference>
<evidence type="ECO:0000256" key="1">
    <source>
        <dbReference type="SAM" id="Coils"/>
    </source>
</evidence>
<dbReference type="STRING" id="74348.SAMN04488523_106178"/>
<dbReference type="RefSeq" id="WP_245766318.1">
    <property type="nucleotide sequence ID" value="NZ_FOMW01000006.1"/>
</dbReference>
<evidence type="ECO:0000313" key="2">
    <source>
        <dbReference type="EMBL" id="SFE32167.1"/>
    </source>
</evidence>
<protein>
    <submittedName>
        <fullName evidence="2">Uncharacterized protein</fullName>
    </submittedName>
</protein>
<proteinExistence type="predicted"/>